<accession>A0ABQ3UTS8</accession>
<reference evidence="2 3" key="1">
    <citation type="journal article" date="2021" name="Int. J. Syst. Evol. Microbiol.">
        <title>Reticulibacter mediterranei gen. nov., sp. nov., within the new family Reticulibacteraceae fam. nov., and Ktedonospora formicarum gen. nov., sp. nov., Ktedonobacter robiniae sp. nov., Dictyobacter formicarum sp. nov. and Dictyobacter arantiisoli sp. nov., belonging to the class Ktedonobacteria.</title>
        <authorList>
            <person name="Yabe S."/>
            <person name="Zheng Y."/>
            <person name="Wang C.M."/>
            <person name="Sakai Y."/>
            <person name="Abe K."/>
            <person name="Yokota A."/>
            <person name="Donadio S."/>
            <person name="Cavaletti L."/>
            <person name="Monciardini P."/>
        </authorList>
    </citation>
    <scope>NUCLEOTIDE SEQUENCE [LARGE SCALE GENOMIC DNA]</scope>
    <source>
        <strain evidence="2 3">SOSP1-30</strain>
    </source>
</reference>
<proteinExistence type="predicted"/>
<dbReference type="EMBL" id="BNJG01000002">
    <property type="protein sequence ID" value="GHO56092.1"/>
    <property type="molecule type" value="Genomic_DNA"/>
</dbReference>
<dbReference type="Pfam" id="PF21818">
    <property type="entry name" value="DUF6884"/>
    <property type="match status" value="1"/>
</dbReference>
<evidence type="ECO:0000313" key="2">
    <source>
        <dbReference type="EMBL" id="GHO56092.1"/>
    </source>
</evidence>
<evidence type="ECO:0000313" key="3">
    <source>
        <dbReference type="Proteomes" id="UP000654345"/>
    </source>
</evidence>
<dbReference type="InterPro" id="IPR049251">
    <property type="entry name" value="DUF6884"/>
</dbReference>
<dbReference type="Proteomes" id="UP000654345">
    <property type="component" value="Unassembled WGS sequence"/>
</dbReference>
<organism evidence="2 3">
    <name type="scientific">Ktedonobacter robiniae</name>
    <dbReference type="NCBI Taxonomy" id="2778365"/>
    <lineage>
        <taxon>Bacteria</taxon>
        <taxon>Bacillati</taxon>
        <taxon>Chloroflexota</taxon>
        <taxon>Ktedonobacteria</taxon>
        <taxon>Ktedonobacterales</taxon>
        <taxon>Ktedonobacteraceae</taxon>
        <taxon>Ktedonobacter</taxon>
    </lineage>
</organism>
<sequence length="154" mass="17596">MLISCSGSKNPTSGMLPAIERYIGGVYKSIKKARREGYWPAETDILIISAKYGLISEDTPIEMYEQKMTRDRAVELQKEVSSNLDVLLQERNYNQIFLNLGSIYMQSIALSSEIDQARRTGIVQEAAGEIGMRLRQTKQWIEEQHEVNRKIPID</sequence>
<keyword evidence="3" id="KW-1185">Reference proteome</keyword>
<protein>
    <recommendedName>
        <fullName evidence="1">DUF6884 domain-containing protein</fullName>
    </recommendedName>
</protein>
<gene>
    <name evidence="2" type="ORF">KSB_45670</name>
</gene>
<name>A0ABQ3UTS8_9CHLR</name>
<evidence type="ECO:0000259" key="1">
    <source>
        <dbReference type="Pfam" id="PF21818"/>
    </source>
</evidence>
<feature type="domain" description="DUF6884" evidence="1">
    <location>
        <begin position="1"/>
        <end position="114"/>
    </location>
</feature>
<comment type="caution">
    <text evidence="2">The sequence shown here is derived from an EMBL/GenBank/DDBJ whole genome shotgun (WGS) entry which is preliminary data.</text>
</comment>